<comment type="caution">
    <text evidence="1">The sequence shown here is derived from an EMBL/GenBank/DDBJ whole genome shotgun (WGS) entry which is preliminary data.</text>
</comment>
<organism evidence="1 2">
    <name type="scientific">Mucilaginibacter aquariorum</name>
    <dbReference type="NCBI Taxonomy" id="2967225"/>
    <lineage>
        <taxon>Bacteria</taxon>
        <taxon>Pseudomonadati</taxon>
        <taxon>Bacteroidota</taxon>
        <taxon>Sphingobacteriia</taxon>
        <taxon>Sphingobacteriales</taxon>
        <taxon>Sphingobacteriaceae</taxon>
        <taxon>Mucilaginibacter</taxon>
    </lineage>
</organism>
<proteinExistence type="predicted"/>
<dbReference type="Proteomes" id="UP001204376">
    <property type="component" value="Unassembled WGS sequence"/>
</dbReference>
<accession>A0ABT1T441</accession>
<dbReference type="EMBL" id="JANHOH010000003">
    <property type="protein sequence ID" value="MCQ6959322.1"/>
    <property type="molecule type" value="Genomic_DNA"/>
</dbReference>
<protein>
    <recommendedName>
        <fullName evidence="3">Amidohydrolase</fullName>
    </recommendedName>
</protein>
<gene>
    <name evidence="1" type="ORF">NPE20_15200</name>
</gene>
<sequence>MNSFFRFASLGILSLSFPGLLNGSMHTHTGPVKTKQAEAVYYTAEDFSSVKKFDVHIHINTNETTFINQAQKDNFKFLDIVDDRPFGLTMAKQQKIGISDLGKFPDQMAFATTFSVKDWNSSDW</sequence>
<reference evidence="1 2" key="1">
    <citation type="submission" date="2022-07" db="EMBL/GenBank/DDBJ databases">
        <title>Mucilaginibacter sp. JC4.</title>
        <authorList>
            <person name="Le V."/>
            <person name="Ko S.-R."/>
            <person name="Ahn C.-Y."/>
            <person name="Oh H.-M."/>
        </authorList>
    </citation>
    <scope>NUCLEOTIDE SEQUENCE [LARGE SCALE GENOMIC DNA]</scope>
    <source>
        <strain evidence="1 2">JC4</strain>
    </source>
</reference>
<evidence type="ECO:0000313" key="2">
    <source>
        <dbReference type="Proteomes" id="UP001204376"/>
    </source>
</evidence>
<dbReference type="RefSeq" id="WP_256539519.1">
    <property type="nucleotide sequence ID" value="NZ_JANHOH010000003.1"/>
</dbReference>
<keyword evidence="2" id="KW-1185">Reference proteome</keyword>
<name>A0ABT1T441_9SPHI</name>
<evidence type="ECO:0008006" key="3">
    <source>
        <dbReference type="Google" id="ProtNLM"/>
    </source>
</evidence>
<evidence type="ECO:0000313" key="1">
    <source>
        <dbReference type="EMBL" id="MCQ6959322.1"/>
    </source>
</evidence>